<organism evidence="1">
    <name type="scientific">marine metagenome</name>
    <dbReference type="NCBI Taxonomy" id="408172"/>
    <lineage>
        <taxon>unclassified sequences</taxon>
        <taxon>metagenomes</taxon>
        <taxon>ecological metagenomes</taxon>
    </lineage>
</organism>
<sequence>FPTANDGRGFSLARRLRELGYQSILRAQGHCVVDHYRHAIQCGFDQIAISPELAKRMPESYWKKQVNIPMPSYQEKLQPGSLISRS</sequence>
<accession>A0A383CVD9</accession>
<dbReference type="EMBL" id="UINC01212108">
    <property type="protein sequence ID" value="SVE36287.1"/>
    <property type="molecule type" value="Genomic_DNA"/>
</dbReference>
<dbReference type="Pfam" id="PF06073">
    <property type="entry name" value="DUF934"/>
    <property type="match status" value="1"/>
</dbReference>
<proteinExistence type="predicted"/>
<protein>
    <recommendedName>
        <fullName evidence="2">DUF934 domain-containing protein</fullName>
    </recommendedName>
</protein>
<gene>
    <name evidence="1" type="ORF">METZ01_LOCUS489141</name>
</gene>
<reference evidence="1" key="1">
    <citation type="submission" date="2018-05" db="EMBL/GenBank/DDBJ databases">
        <authorList>
            <person name="Lanie J.A."/>
            <person name="Ng W.-L."/>
            <person name="Kazmierczak K.M."/>
            <person name="Andrzejewski T.M."/>
            <person name="Davidsen T.M."/>
            <person name="Wayne K.J."/>
            <person name="Tettelin H."/>
            <person name="Glass J.I."/>
            <person name="Rusch D."/>
            <person name="Podicherti R."/>
            <person name="Tsui H.-C.T."/>
            <person name="Winkler M.E."/>
        </authorList>
    </citation>
    <scope>NUCLEOTIDE SEQUENCE</scope>
</reference>
<feature type="non-terminal residue" evidence="1">
    <location>
        <position position="1"/>
    </location>
</feature>
<dbReference type="AlphaFoldDB" id="A0A383CVD9"/>
<evidence type="ECO:0008006" key="2">
    <source>
        <dbReference type="Google" id="ProtNLM"/>
    </source>
</evidence>
<dbReference type="InterPro" id="IPR008318">
    <property type="entry name" value="UCP030820"/>
</dbReference>
<evidence type="ECO:0000313" key="1">
    <source>
        <dbReference type="EMBL" id="SVE36287.1"/>
    </source>
</evidence>
<name>A0A383CVD9_9ZZZZ</name>